<feature type="domain" description="Arginine dihydrolase ArgZ/ArgE-like C-terminal second subdomain" evidence="1">
    <location>
        <begin position="143"/>
        <end position="358"/>
    </location>
</feature>
<accession>A0AAW5EXE5</accession>
<dbReference type="Gene3D" id="2.40.420.10">
    <property type="entry name" value="conserved putative lor/sdh protein from methanococcus maripaludis s2 domain"/>
    <property type="match status" value="1"/>
</dbReference>
<reference evidence="3" key="2">
    <citation type="submission" date="2023-01" db="EMBL/GenBank/DDBJ databases">
        <title>Human gut microbiome strain richness.</title>
        <authorList>
            <person name="Chen-Liaw A."/>
        </authorList>
    </citation>
    <scope>NUCLEOTIDE SEQUENCE</scope>
    <source>
        <strain evidence="3">B1_m1001713B170214d0_201011</strain>
    </source>
</reference>
<dbReference type="Pfam" id="PF21570">
    <property type="entry name" value="ArgZ-like_C_2nd"/>
    <property type="match status" value="1"/>
</dbReference>
<protein>
    <recommendedName>
        <fullName evidence="1">Arginine dihydrolase ArgZ/ArgE-like C-terminal second subdomain domain-containing protein</fullName>
    </recommendedName>
</protein>
<sequence length="367" mass="40918">MSFKLKTYQAPDFTQPSLMNAPEARLEPAPFDKVAPDGYHATTIFPEYFKVGSQWLLAEESRMDCVAVFENGKIHVREFRNLKKGDLVFTGRKEDGEEGIFVYPDGFRELGQDGVEAPGEAFAFRQSRSRETAFSRDYDNIYELLEYEKEHGYVVWVLGPACAFDADSRAAFSKLVMNGYVDALLAGNALATHDLEGAYLKTALGQDIYTQHSYQGGHYNHIDTINKVKYHGSIPAFIEKEGIDNGIIYSCVKKEVPFVLVGSIRDDGPLPEVYANVYEGQDAMRRCVSKATTVICMATTLHSVATGNMTPSFRMMPDGTIRQVYFYTVDISEFAVNKMGDRGSLSAKSIVTNVQDFVVNVSKGLKL</sequence>
<comment type="caution">
    <text evidence="2">The sequence shown here is derived from an EMBL/GenBank/DDBJ whole genome shotgun (WGS) entry which is preliminary data.</text>
</comment>
<dbReference type="AlphaFoldDB" id="A0AAW5EXE5"/>
<proteinExistence type="predicted"/>
<dbReference type="Proteomes" id="UP001203136">
    <property type="component" value="Unassembled WGS sequence"/>
</dbReference>
<name>A0AAW5EXE5_CLOSY</name>
<dbReference type="RefSeq" id="WP_003497634.1">
    <property type="nucleotide sequence ID" value="NZ_CABHNX010000239.1"/>
</dbReference>
<evidence type="ECO:0000313" key="4">
    <source>
        <dbReference type="Proteomes" id="UP001203136"/>
    </source>
</evidence>
<evidence type="ECO:0000313" key="3">
    <source>
        <dbReference type="EMBL" id="MDB2000760.1"/>
    </source>
</evidence>
<reference evidence="2" key="1">
    <citation type="journal article" date="2022" name="Cell Host Microbe">
        <title>Colonization of the live biotherapeutic product VE303 and modulation of the microbiota and metabolites in healthy volunteers.</title>
        <authorList>
            <person name="Dsouza M."/>
            <person name="Menon R."/>
            <person name="Crossette E."/>
            <person name="Bhattarai S.K."/>
            <person name="Schneider J."/>
            <person name="Kim Y.G."/>
            <person name="Reddy S."/>
            <person name="Caballero S."/>
            <person name="Felix C."/>
            <person name="Cornacchione L."/>
            <person name="Hendrickson J."/>
            <person name="Watson A.R."/>
            <person name="Minot S.S."/>
            <person name="Greenfield N."/>
            <person name="Schopf L."/>
            <person name="Szabady R."/>
            <person name="Patarroyo J."/>
            <person name="Smith W."/>
            <person name="Harrison P."/>
            <person name="Kuijper E.J."/>
            <person name="Kelly C.P."/>
            <person name="Olle B."/>
            <person name="Bobilev D."/>
            <person name="Silber J.L."/>
            <person name="Bucci V."/>
            <person name="Roberts B."/>
            <person name="Faith J."/>
            <person name="Norman J.M."/>
        </authorList>
    </citation>
    <scope>NUCLEOTIDE SEQUENCE</scope>
    <source>
        <strain evidence="2">VE303-04</strain>
    </source>
</reference>
<dbReference type="EMBL" id="JAINVB010000001">
    <property type="protein sequence ID" value="MCK0084392.1"/>
    <property type="molecule type" value="Genomic_DNA"/>
</dbReference>
<evidence type="ECO:0000259" key="1">
    <source>
        <dbReference type="Pfam" id="PF21570"/>
    </source>
</evidence>
<dbReference type="Gene3D" id="3.40.50.10690">
    <property type="entry name" value="putative lor/sdh protein like domains"/>
    <property type="match status" value="1"/>
</dbReference>
<dbReference type="InterPro" id="IPR048963">
    <property type="entry name" value="ArgZ/ArgE-like_C_2nd"/>
</dbReference>
<organism evidence="2 4">
    <name type="scientific">Clostridium symbiosum</name>
    <name type="common">Bacteroides symbiosus</name>
    <dbReference type="NCBI Taxonomy" id="1512"/>
    <lineage>
        <taxon>Bacteria</taxon>
        <taxon>Bacillati</taxon>
        <taxon>Bacillota</taxon>
        <taxon>Clostridia</taxon>
        <taxon>Lachnospirales</taxon>
        <taxon>Lachnospiraceae</taxon>
        <taxon>Otoolea</taxon>
    </lineage>
</organism>
<gene>
    <name evidence="2" type="ORF">K5I21_00580</name>
    <name evidence="3" type="ORF">PM006_11160</name>
</gene>
<dbReference type="Proteomes" id="UP001300871">
    <property type="component" value="Unassembled WGS sequence"/>
</dbReference>
<dbReference type="EMBL" id="JAQLGM010000025">
    <property type="protein sequence ID" value="MDB2000760.1"/>
    <property type="molecule type" value="Genomic_DNA"/>
</dbReference>
<dbReference type="GeneID" id="57967929"/>
<evidence type="ECO:0000313" key="2">
    <source>
        <dbReference type="EMBL" id="MCK0084392.1"/>
    </source>
</evidence>